<dbReference type="Pfam" id="PF04011">
    <property type="entry name" value="LemA"/>
    <property type="match status" value="1"/>
</dbReference>
<accession>A0A2R3QD13</accession>
<evidence type="ECO:0000313" key="7">
    <source>
        <dbReference type="Proteomes" id="UP000237925"/>
    </source>
</evidence>
<evidence type="ECO:0000256" key="1">
    <source>
        <dbReference type="ARBA" id="ARBA00004167"/>
    </source>
</evidence>
<keyword evidence="4" id="KW-1133">Transmembrane helix</keyword>
<dbReference type="Gene3D" id="1.20.1440.20">
    <property type="entry name" value="LemA-like domain"/>
    <property type="match status" value="1"/>
</dbReference>
<proteinExistence type="inferred from homology"/>
<sequence>MWISGLALAVLLFWAVGAYNRLMRLRSAAVRAFGKMDAHLVRELALVAEFEAARRGARDASAQAAHDHATLVAAAEQLAASLAVSRQRPLDPEAAAALAEGARIVDTAWTFARATKDGDETLSPFLQQREQLTAQRGRAQQQFNAAVVNYNEAVTQFPASVLARIFGFRKAQVL</sequence>
<dbReference type="OrthoDB" id="9804152at2"/>
<dbReference type="InterPro" id="IPR023353">
    <property type="entry name" value="LemA-like_dom_sf"/>
</dbReference>
<reference evidence="6 7" key="1">
    <citation type="submission" date="2018-03" db="EMBL/GenBank/DDBJ databases">
        <title>Genome sequencing of Melaminivora sp.</title>
        <authorList>
            <person name="Kim S.-J."/>
            <person name="Heo J."/>
            <person name="Ahn J.-H."/>
            <person name="Kwon S.-W."/>
        </authorList>
    </citation>
    <scope>NUCLEOTIDE SEQUENCE [LARGE SCALE GENOMIC DNA]</scope>
    <source>
        <strain evidence="6 7">SC2-9</strain>
    </source>
</reference>
<keyword evidence="5" id="KW-0472">Membrane</keyword>
<keyword evidence="3" id="KW-0812">Transmembrane</keyword>
<evidence type="ECO:0000256" key="4">
    <source>
        <dbReference type="ARBA" id="ARBA00022989"/>
    </source>
</evidence>
<protein>
    <submittedName>
        <fullName evidence="6">LemA family protein</fullName>
    </submittedName>
</protein>
<dbReference type="SUPFAM" id="SSF140478">
    <property type="entry name" value="LemA-like"/>
    <property type="match status" value="1"/>
</dbReference>
<evidence type="ECO:0000256" key="3">
    <source>
        <dbReference type="ARBA" id="ARBA00022692"/>
    </source>
</evidence>
<dbReference type="Proteomes" id="UP000237925">
    <property type="component" value="Chromosome"/>
</dbReference>
<name>A0A2R3QD13_9BURK</name>
<dbReference type="AlphaFoldDB" id="A0A2R3QD13"/>
<organism evidence="6 7">
    <name type="scientific">Melaminivora suipulveris</name>
    <dbReference type="NCBI Taxonomy" id="2109913"/>
    <lineage>
        <taxon>Bacteria</taxon>
        <taxon>Pseudomonadati</taxon>
        <taxon>Pseudomonadota</taxon>
        <taxon>Betaproteobacteria</taxon>
        <taxon>Burkholderiales</taxon>
        <taxon>Comamonadaceae</taxon>
        <taxon>Melaminivora</taxon>
    </lineage>
</organism>
<comment type="subcellular location">
    <subcellularLocation>
        <location evidence="1">Membrane</location>
        <topology evidence="1">Single-pass membrane protein</topology>
    </subcellularLocation>
</comment>
<evidence type="ECO:0000256" key="5">
    <source>
        <dbReference type="ARBA" id="ARBA00023136"/>
    </source>
</evidence>
<gene>
    <name evidence="6" type="ORF">C6568_10600</name>
</gene>
<dbReference type="EMBL" id="CP027667">
    <property type="protein sequence ID" value="AVO49662.1"/>
    <property type="molecule type" value="Genomic_DNA"/>
</dbReference>
<evidence type="ECO:0000313" key="6">
    <source>
        <dbReference type="EMBL" id="AVO49662.1"/>
    </source>
</evidence>
<dbReference type="KEGG" id="mela:C6568_10600"/>
<dbReference type="InterPro" id="IPR007156">
    <property type="entry name" value="MamQ_LemA"/>
</dbReference>
<dbReference type="GO" id="GO:0016020">
    <property type="term" value="C:membrane"/>
    <property type="evidence" value="ECO:0007669"/>
    <property type="project" value="UniProtKB-SubCell"/>
</dbReference>
<keyword evidence="7" id="KW-1185">Reference proteome</keyword>
<comment type="similarity">
    <text evidence="2">Belongs to the LemA family.</text>
</comment>
<evidence type="ECO:0000256" key="2">
    <source>
        <dbReference type="ARBA" id="ARBA00008854"/>
    </source>
</evidence>